<dbReference type="SFLD" id="SFLDG01136">
    <property type="entry name" value="C1.6:_Phosphoserine_Phosphatas"/>
    <property type="match status" value="1"/>
</dbReference>
<evidence type="ECO:0000256" key="10">
    <source>
        <dbReference type="ARBA" id="ARBA00022985"/>
    </source>
</evidence>
<feature type="binding site" evidence="12">
    <location>
        <position position="8"/>
    </location>
    <ligand>
        <name>Mg(2+)</name>
        <dbReference type="ChEBI" id="CHEBI:18420"/>
    </ligand>
</feature>
<comment type="catalytic activity">
    <reaction evidence="1">
        <text>3-deoxy-alpha-D-manno-2-octulosonate-8-phosphate + H2O = 3-deoxy-alpha-D-manno-oct-2-ulosonate + phosphate</text>
        <dbReference type="Rhea" id="RHEA:11500"/>
        <dbReference type="ChEBI" id="CHEBI:15377"/>
        <dbReference type="ChEBI" id="CHEBI:43474"/>
        <dbReference type="ChEBI" id="CHEBI:85985"/>
        <dbReference type="ChEBI" id="CHEBI:85986"/>
        <dbReference type="EC" id="3.1.3.45"/>
    </reaction>
</comment>
<comment type="cofactor">
    <cofactor evidence="2 12">
        <name>Mg(2+)</name>
        <dbReference type="ChEBI" id="CHEBI:18420"/>
    </cofactor>
</comment>
<feature type="binding site" evidence="12">
    <location>
        <position position="10"/>
    </location>
    <ligand>
        <name>substrate</name>
    </ligand>
</feature>
<comment type="caution">
    <text evidence="13">The sequence shown here is derived from an EMBL/GenBank/DDBJ whole genome shotgun (WGS) entry which is preliminary data.</text>
</comment>
<dbReference type="NCBIfam" id="TIGR01670">
    <property type="entry name" value="KdsC-phosphatas"/>
    <property type="match status" value="1"/>
</dbReference>
<dbReference type="GO" id="GO:0008781">
    <property type="term" value="F:N-acylneuraminate cytidylyltransferase activity"/>
    <property type="evidence" value="ECO:0007669"/>
    <property type="project" value="TreeGrafter"/>
</dbReference>
<dbReference type="GO" id="GO:0046872">
    <property type="term" value="F:metal ion binding"/>
    <property type="evidence" value="ECO:0007669"/>
    <property type="project" value="UniProtKB-KW"/>
</dbReference>
<dbReference type="InterPro" id="IPR023214">
    <property type="entry name" value="HAD_sf"/>
</dbReference>
<dbReference type="NCBIfam" id="TIGR01662">
    <property type="entry name" value="HAD-SF-IIIA"/>
    <property type="match status" value="1"/>
</dbReference>
<dbReference type="InterPro" id="IPR036412">
    <property type="entry name" value="HAD-like_sf"/>
</dbReference>
<keyword evidence="9 12" id="KW-0460">Magnesium</keyword>
<keyword evidence="14" id="KW-1185">Reference proteome</keyword>
<keyword evidence="8 13" id="KW-0378">Hydrolase</keyword>
<evidence type="ECO:0000256" key="9">
    <source>
        <dbReference type="ARBA" id="ARBA00022842"/>
    </source>
</evidence>
<accession>A0A5A8F400</accession>
<dbReference type="Pfam" id="PF08282">
    <property type="entry name" value="Hydrolase_3"/>
    <property type="match status" value="1"/>
</dbReference>
<evidence type="ECO:0000256" key="8">
    <source>
        <dbReference type="ARBA" id="ARBA00022801"/>
    </source>
</evidence>
<dbReference type="EC" id="3.1.3.45" evidence="5"/>
<evidence type="ECO:0000313" key="13">
    <source>
        <dbReference type="EMBL" id="KAA0258191.1"/>
    </source>
</evidence>
<dbReference type="PIRSF" id="PIRSF006118">
    <property type="entry name" value="KDO8-P_Ptase"/>
    <property type="match status" value="1"/>
</dbReference>
<dbReference type="GO" id="GO:0009103">
    <property type="term" value="P:lipopolysaccharide biosynthetic process"/>
    <property type="evidence" value="ECO:0007669"/>
    <property type="project" value="UniProtKB-KW"/>
</dbReference>
<gene>
    <name evidence="13" type="ORF">FHQ18_07300</name>
</gene>
<dbReference type="InterPro" id="IPR006549">
    <property type="entry name" value="HAD-SF_hydro_IIIA"/>
</dbReference>
<dbReference type="RefSeq" id="WP_149266512.1">
    <property type="nucleotide sequence ID" value="NZ_VFJB01000005.1"/>
</dbReference>
<name>A0A5A8F400_9BACT</name>
<evidence type="ECO:0000256" key="7">
    <source>
        <dbReference type="ARBA" id="ARBA00022723"/>
    </source>
</evidence>
<evidence type="ECO:0000256" key="1">
    <source>
        <dbReference type="ARBA" id="ARBA00000898"/>
    </source>
</evidence>
<evidence type="ECO:0000256" key="5">
    <source>
        <dbReference type="ARBA" id="ARBA00013066"/>
    </source>
</evidence>
<dbReference type="FunFam" id="3.40.50.1000:FF:000029">
    <property type="entry name" value="3-deoxy-D-manno-octulosonate 8-phosphate phosphatase KdsC"/>
    <property type="match status" value="1"/>
</dbReference>
<comment type="similarity">
    <text evidence="3">Belongs to the KdsC family.</text>
</comment>
<keyword evidence="7 12" id="KW-0479">Metal-binding</keyword>
<dbReference type="PANTHER" id="PTHR21485:SF6">
    <property type="entry name" value="N-ACYLNEURAMINATE CYTIDYLYLTRANSFERASE-RELATED"/>
    <property type="match status" value="1"/>
</dbReference>
<organism evidence="13 14">
    <name type="scientific">Deferribacter autotrophicus</name>
    <dbReference type="NCBI Taxonomy" id="500465"/>
    <lineage>
        <taxon>Bacteria</taxon>
        <taxon>Pseudomonadati</taxon>
        <taxon>Deferribacterota</taxon>
        <taxon>Deferribacteres</taxon>
        <taxon>Deferribacterales</taxon>
        <taxon>Deferribacteraceae</taxon>
        <taxon>Deferribacter</taxon>
    </lineage>
</organism>
<sequence>MIKYIFLDVDGVLTDGAIIYGEHCGEIKNFNVRDGLGIKLAIRLGYEIFVLTGRNSNVTKQRCKELGITNVFQGLDNKVKIYEEIKRKYNFSDNEAAYIGDDINDISLLKKVGFSATVNDAPDYVKDVVDFIVPVDGGKGAVRVFIEEIIKRNGQWEKVLSFY</sequence>
<dbReference type="GO" id="GO:0019143">
    <property type="term" value="F:3-deoxy-manno-octulosonate-8-phosphatase activity"/>
    <property type="evidence" value="ECO:0007669"/>
    <property type="project" value="UniProtKB-EC"/>
</dbReference>
<dbReference type="AlphaFoldDB" id="A0A5A8F400"/>
<dbReference type="Proteomes" id="UP000322876">
    <property type="component" value="Unassembled WGS sequence"/>
</dbReference>
<evidence type="ECO:0000256" key="2">
    <source>
        <dbReference type="ARBA" id="ARBA00001946"/>
    </source>
</evidence>
<dbReference type="SFLD" id="SFLDG01138">
    <property type="entry name" value="C1.6.2:_Deoxy-d-mannose-octulo"/>
    <property type="match status" value="1"/>
</dbReference>
<feature type="binding site" evidence="12">
    <location>
        <position position="101"/>
    </location>
    <ligand>
        <name>Mg(2+)</name>
        <dbReference type="ChEBI" id="CHEBI:18420"/>
    </ligand>
</feature>
<comment type="subunit">
    <text evidence="4">Homotetramer.</text>
</comment>
<evidence type="ECO:0000256" key="6">
    <source>
        <dbReference type="ARBA" id="ARBA00020092"/>
    </source>
</evidence>
<evidence type="ECO:0000256" key="12">
    <source>
        <dbReference type="PIRSR" id="PIRSR006118-2"/>
    </source>
</evidence>
<proteinExistence type="inferred from homology"/>
<dbReference type="SUPFAM" id="SSF56784">
    <property type="entry name" value="HAD-like"/>
    <property type="match status" value="1"/>
</dbReference>
<dbReference type="CDD" id="cd01630">
    <property type="entry name" value="HAD_KDO-like"/>
    <property type="match status" value="1"/>
</dbReference>
<protein>
    <recommendedName>
        <fullName evidence="6">3-deoxy-D-manno-octulosonate 8-phosphate phosphatase KdsC</fullName>
        <ecNumber evidence="5">3.1.3.45</ecNumber>
    </recommendedName>
    <alternativeName>
        <fullName evidence="11">KDO 8-P phosphatase</fullName>
    </alternativeName>
</protein>
<dbReference type="PANTHER" id="PTHR21485">
    <property type="entry name" value="HAD SUPERFAMILY MEMBERS CMAS AND KDSC"/>
    <property type="match status" value="1"/>
</dbReference>
<evidence type="ECO:0000256" key="3">
    <source>
        <dbReference type="ARBA" id="ARBA00005893"/>
    </source>
</evidence>
<dbReference type="Gene3D" id="3.40.50.1000">
    <property type="entry name" value="HAD superfamily/HAD-like"/>
    <property type="match status" value="1"/>
</dbReference>
<dbReference type="SFLD" id="SFLDS00003">
    <property type="entry name" value="Haloacid_Dehalogenase"/>
    <property type="match status" value="1"/>
</dbReference>
<dbReference type="EMBL" id="VFJB01000005">
    <property type="protein sequence ID" value="KAA0258191.1"/>
    <property type="molecule type" value="Genomic_DNA"/>
</dbReference>
<evidence type="ECO:0000256" key="11">
    <source>
        <dbReference type="ARBA" id="ARBA00031051"/>
    </source>
</evidence>
<dbReference type="OrthoDB" id="9805604at2"/>
<evidence type="ECO:0000256" key="4">
    <source>
        <dbReference type="ARBA" id="ARBA00011881"/>
    </source>
</evidence>
<evidence type="ECO:0000313" key="14">
    <source>
        <dbReference type="Proteomes" id="UP000322876"/>
    </source>
</evidence>
<keyword evidence="10" id="KW-0448">Lipopolysaccharide biosynthesis</keyword>
<dbReference type="InterPro" id="IPR050793">
    <property type="entry name" value="CMP-NeuNAc_synthase"/>
</dbReference>
<reference evidence="13 14" key="1">
    <citation type="submission" date="2019-06" db="EMBL/GenBank/DDBJ databases">
        <title>Genomic insights into carbon and energy metabolism of Deferribacter autotrophicus revealed new metabolic traits in the phylum Deferribacteres.</title>
        <authorList>
            <person name="Slobodkin A.I."/>
            <person name="Slobodkina G.B."/>
            <person name="Allioux M."/>
            <person name="Alain K."/>
            <person name="Jebbar M."/>
            <person name="Shadrin V."/>
            <person name="Kublanov I.V."/>
            <person name="Toshchakov S.V."/>
            <person name="Bonch-Osmolovskaya E.A."/>
        </authorList>
    </citation>
    <scope>NUCLEOTIDE SEQUENCE [LARGE SCALE GENOMIC DNA]</scope>
    <source>
        <strain evidence="13 14">SL50</strain>
    </source>
</reference>
<dbReference type="InterPro" id="IPR010023">
    <property type="entry name" value="KdsC_fam"/>
</dbReference>